<gene>
    <name evidence="19" type="ORF">DNX69_07865</name>
</gene>
<keyword evidence="8" id="KW-0812">Transmembrane</keyword>
<evidence type="ECO:0000256" key="10">
    <source>
        <dbReference type="ARBA" id="ARBA00022982"/>
    </source>
</evidence>
<dbReference type="EMBL" id="QKQS01000013">
    <property type="protein sequence ID" value="PZA11940.1"/>
    <property type="molecule type" value="Genomic_DNA"/>
</dbReference>
<dbReference type="Proteomes" id="UP000248134">
    <property type="component" value="Unassembled WGS sequence"/>
</dbReference>
<name>A0A323UK64_RHOPL</name>
<accession>A0A323UK64</accession>
<dbReference type="InterPro" id="IPR005126">
    <property type="entry name" value="NapC/NirT_cyt_c_N"/>
</dbReference>
<dbReference type="PANTHER" id="PTHR30333:SF3">
    <property type="entry name" value="CYTOCHROME C-TYPE PROTEIN TORY"/>
    <property type="match status" value="1"/>
</dbReference>
<feature type="binding site" description="covalent" evidence="16">
    <location>
        <position position="78"/>
    </location>
    <ligand>
        <name>heme</name>
        <dbReference type="ChEBI" id="CHEBI:30413"/>
        <label>2</label>
    </ligand>
</feature>
<dbReference type="AlphaFoldDB" id="A0A323UK64"/>
<evidence type="ECO:0000256" key="7">
    <source>
        <dbReference type="ARBA" id="ARBA00022617"/>
    </source>
</evidence>
<dbReference type="PIRSF" id="PIRSF000014">
    <property type="entry name" value="4_hem_cytch_TorC"/>
    <property type="match status" value="1"/>
</dbReference>
<dbReference type="FunFam" id="1.10.3820.10:FF:000001">
    <property type="entry name" value="Cytochrome c-type protein"/>
    <property type="match status" value="1"/>
</dbReference>
<dbReference type="PANTHER" id="PTHR30333">
    <property type="entry name" value="CYTOCHROME C-TYPE PROTEIN"/>
    <property type="match status" value="1"/>
</dbReference>
<feature type="binding site" description="covalent" evidence="16">
    <location>
        <position position="135"/>
    </location>
    <ligand>
        <name>heme</name>
        <dbReference type="ChEBI" id="CHEBI:30413"/>
        <label>3</label>
    </ligand>
</feature>
<dbReference type="GO" id="GO:0005886">
    <property type="term" value="C:plasma membrane"/>
    <property type="evidence" value="ECO:0007669"/>
    <property type="project" value="UniProtKB-SubCell"/>
</dbReference>
<feature type="binding site" description="axial binding residue" evidence="17">
    <location>
        <position position="332"/>
    </location>
    <ligand>
        <name>heme</name>
        <dbReference type="ChEBI" id="CHEBI:30413"/>
        <label>5</label>
    </ligand>
    <ligandPart>
        <name>Fe</name>
        <dbReference type="ChEBI" id="CHEBI:18248"/>
    </ligandPart>
</feature>
<feature type="binding site" description="covalent" evidence="16">
    <location>
        <position position="48"/>
    </location>
    <ligand>
        <name>heme</name>
        <dbReference type="ChEBI" id="CHEBI:30413"/>
        <label>1</label>
    </ligand>
</feature>
<evidence type="ECO:0000259" key="18">
    <source>
        <dbReference type="Pfam" id="PF03264"/>
    </source>
</evidence>
<evidence type="ECO:0000256" key="14">
    <source>
        <dbReference type="ARBA" id="ARBA00055242"/>
    </source>
</evidence>
<feature type="binding site" description="covalent" evidence="16">
    <location>
        <position position="328"/>
    </location>
    <ligand>
        <name>heme</name>
        <dbReference type="ChEBI" id="CHEBI:30413"/>
        <label>5</label>
    </ligand>
</feature>
<evidence type="ECO:0000256" key="16">
    <source>
        <dbReference type="PIRSR" id="PIRSR000014-1"/>
    </source>
</evidence>
<dbReference type="SUPFAM" id="SSF48695">
    <property type="entry name" value="Multiheme cytochromes"/>
    <property type="match status" value="1"/>
</dbReference>
<evidence type="ECO:0000256" key="3">
    <source>
        <dbReference type="ARBA" id="ARBA00007395"/>
    </source>
</evidence>
<feature type="binding site" description="axial binding residue" evidence="17">
    <location>
        <position position="49"/>
    </location>
    <ligand>
        <name>heme</name>
        <dbReference type="ChEBI" id="CHEBI:30413"/>
        <label>1</label>
    </ligand>
    <ligandPart>
        <name>Fe</name>
        <dbReference type="ChEBI" id="CHEBI:18248"/>
    </ligandPart>
</feature>
<evidence type="ECO:0000256" key="13">
    <source>
        <dbReference type="ARBA" id="ARBA00023136"/>
    </source>
</evidence>
<keyword evidence="6 15" id="KW-0997">Cell inner membrane</keyword>
<evidence type="ECO:0000256" key="15">
    <source>
        <dbReference type="PIRNR" id="PIRNR000014"/>
    </source>
</evidence>
<sequence length="381" mass="41889">MTSIWSRLARPGPLALVILLAAAGGVIAWGGFNTAMHATNSLAFCTSCHAMRDNVYQEYKTTAHYTNRSGVRAVCADCHVPRDWGAMLIRKVTATKELYHWAIGSIDTREKFEAKRHELARHEWDRMRANGSRECRNCHAFDAMDFHKQTPKAASAMQDAMKAGKTCIDCHKGIAHRMPDVTAGHRRAFAALQDDASKLVVTPGTTLYAIGSVPLRLGDSEESAGELAASTAVTVRAAEADRLTLELTGWQREGSPELLYQRFGKRILAATLTEAARTRLETLESATDEDTDDQWTRVRLVVGAAPGRFVTSRKSLWTLAAQIEDDNCTLCHALKPPRSAKADAWIGHVNAMKRLTALDSEEVALLRAYLQNHAKDVAPAP</sequence>
<keyword evidence="12 15" id="KW-0408">Iron</keyword>
<organism evidence="19 20">
    <name type="scientific">Rhodopseudomonas palustris</name>
    <dbReference type="NCBI Taxonomy" id="1076"/>
    <lineage>
        <taxon>Bacteria</taxon>
        <taxon>Pseudomonadati</taxon>
        <taxon>Pseudomonadota</taxon>
        <taxon>Alphaproteobacteria</taxon>
        <taxon>Hyphomicrobiales</taxon>
        <taxon>Nitrobacteraceae</taxon>
        <taxon>Rhodopseudomonas</taxon>
    </lineage>
</organism>
<comment type="similarity">
    <text evidence="3">Belongs to the NapC/NirT/NrfH family.</text>
</comment>
<dbReference type="OrthoDB" id="7360653at2"/>
<dbReference type="Gene3D" id="1.10.3820.10">
    <property type="entry name" value="Di-heme elbow motif domain"/>
    <property type="match status" value="1"/>
</dbReference>
<dbReference type="RefSeq" id="WP_110785464.1">
    <property type="nucleotide sequence ID" value="NZ_QKQS01000013.1"/>
</dbReference>
<feature type="binding site" description="axial binding residue" evidence="17">
    <location>
        <position position="79"/>
    </location>
    <ligand>
        <name>heme</name>
        <dbReference type="ChEBI" id="CHEBI:30413"/>
        <label>2</label>
    </ligand>
    <ligandPart>
        <name>Fe</name>
        <dbReference type="ChEBI" id="CHEBI:18248"/>
    </ligandPart>
</feature>
<dbReference type="GO" id="GO:0009061">
    <property type="term" value="P:anaerobic respiration"/>
    <property type="evidence" value="ECO:0007669"/>
    <property type="project" value="TreeGrafter"/>
</dbReference>
<evidence type="ECO:0000256" key="9">
    <source>
        <dbReference type="ARBA" id="ARBA00022723"/>
    </source>
</evidence>
<keyword evidence="5 15" id="KW-1003">Cell membrane</keyword>
<keyword evidence="7 15" id="KW-0349">Heme</keyword>
<comment type="subcellular location">
    <subcellularLocation>
        <location evidence="1">Cell inner membrane</location>
        <topology evidence="1">Single-pass type II membrane protein</topology>
    </subcellularLocation>
</comment>
<evidence type="ECO:0000256" key="6">
    <source>
        <dbReference type="ARBA" id="ARBA00022519"/>
    </source>
</evidence>
<reference evidence="19 20" key="1">
    <citation type="submission" date="2018-06" db="EMBL/GenBank/DDBJ databases">
        <title>Draft Whole-Genome Sequence of the purple photosynthetic bacterium Rhodospeudomonas palustris XCP.</title>
        <authorList>
            <person name="Rayyan A."/>
            <person name="Meyer T.E."/>
            <person name="Kyndt J.A."/>
        </authorList>
    </citation>
    <scope>NUCLEOTIDE SEQUENCE [LARGE SCALE GENOMIC DNA]</scope>
    <source>
        <strain evidence="19 20">XCP</strain>
    </source>
</reference>
<dbReference type="InterPro" id="IPR036280">
    <property type="entry name" value="Multihaem_cyt_sf"/>
</dbReference>
<comment type="PTM">
    <text evidence="16">Binds 5 heme groups per subunit.</text>
</comment>
<dbReference type="InterPro" id="IPR009154">
    <property type="entry name" value="Membr-bd_4haem_cyt_TorC"/>
</dbReference>
<dbReference type="Pfam" id="PF03264">
    <property type="entry name" value="Cytochrom_NNT"/>
    <property type="match status" value="1"/>
</dbReference>
<evidence type="ECO:0000256" key="5">
    <source>
        <dbReference type="ARBA" id="ARBA00022475"/>
    </source>
</evidence>
<dbReference type="GO" id="GO:0009276">
    <property type="term" value="C:Gram-negative-bacterium-type cell wall"/>
    <property type="evidence" value="ECO:0007669"/>
    <property type="project" value="UniProtKB-UniRule"/>
</dbReference>
<feature type="binding site" description="axial binding residue" evidence="17">
    <location>
        <position position="139"/>
    </location>
    <ligand>
        <name>heme</name>
        <dbReference type="ChEBI" id="CHEBI:30413"/>
        <label>3</label>
    </ligand>
    <ligandPart>
        <name>Fe</name>
        <dbReference type="ChEBI" id="CHEBI:18248"/>
    </ligandPart>
</feature>
<dbReference type="GO" id="GO:0020037">
    <property type="term" value="F:heme binding"/>
    <property type="evidence" value="ECO:0007669"/>
    <property type="project" value="UniProtKB-UniRule"/>
</dbReference>
<evidence type="ECO:0000313" key="20">
    <source>
        <dbReference type="Proteomes" id="UP000248134"/>
    </source>
</evidence>
<dbReference type="InterPro" id="IPR051174">
    <property type="entry name" value="Cytochrome_c-type_ET"/>
</dbReference>
<keyword evidence="9 15" id="KW-0479">Metal-binding</keyword>
<evidence type="ECO:0000256" key="2">
    <source>
        <dbReference type="ARBA" id="ARBA00006417"/>
    </source>
</evidence>
<keyword evidence="13 15" id="KW-0472">Membrane</keyword>
<proteinExistence type="inferred from homology"/>
<evidence type="ECO:0000256" key="4">
    <source>
        <dbReference type="ARBA" id="ARBA00022448"/>
    </source>
</evidence>
<protein>
    <recommendedName>
        <fullName evidence="15">Cytochrome c-type protein</fullName>
    </recommendedName>
</protein>
<feature type="binding site" description="covalent" evidence="16">
    <location>
        <position position="45"/>
    </location>
    <ligand>
        <name>heme</name>
        <dbReference type="ChEBI" id="CHEBI:30413"/>
        <label>1</label>
    </ligand>
</feature>
<feature type="binding site" description="covalent" evidence="16">
    <location>
        <position position="167"/>
    </location>
    <ligand>
        <name>heme</name>
        <dbReference type="ChEBI" id="CHEBI:30413"/>
        <label>4</label>
    </ligand>
</feature>
<comment type="function">
    <text evidence="14">Mediates electron flow from quinones to the NapAB complex.</text>
</comment>
<dbReference type="GO" id="GO:0009055">
    <property type="term" value="F:electron transfer activity"/>
    <property type="evidence" value="ECO:0007669"/>
    <property type="project" value="UniProtKB-UniRule"/>
</dbReference>
<evidence type="ECO:0000256" key="8">
    <source>
        <dbReference type="ARBA" id="ARBA00022692"/>
    </source>
</evidence>
<comment type="similarity">
    <text evidence="2 15">Belongs to the TorC/TorY family.</text>
</comment>
<evidence type="ECO:0000256" key="17">
    <source>
        <dbReference type="PIRSR" id="PIRSR000014-2"/>
    </source>
</evidence>
<evidence type="ECO:0000256" key="1">
    <source>
        <dbReference type="ARBA" id="ARBA00004249"/>
    </source>
</evidence>
<feature type="binding site" description="covalent" evidence="16">
    <location>
        <position position="170"/>
    </location>
    <ligand>
        <name>heme</name>
        <dbReference type="ChEBI" id="CHEBI:30413"/>
        <label>4</label>
    </ligand>
</feature>
<feature type="binding site" description="covalent" evidence="16">
    <location>
        <position position="331"/>
    </location>
    <ligand>
        <name>heme</name>
        <dbReference type="ChEBI" id="CHEBI:30413"/>
        <label>5</label>
    </ligand>
</feature>
<feature type="domain" description="NapC/NirT cytochrome c N-terminal" evidence="18">
    <location>
        <begin position="15"/>
        <end position="180"/>
    </location>
</feature>
<dbReference type="InterPro" id="IPR038266">
    <property type="entry name" value="NapC/NirT_cytc_sf"/>
</dbReference>
<dbReference type="GO" id="GO:0005506">
    <property type="term" value="F:iron ion binding"/>
    <property type="evidence" value="ECO:0007669"/>
    <property type="project" value="UniProtKB-UniRule"/>
</dbReference>
<feature type="binding site" description="covalent" evidence="16">
    <location>
        <position position="138"/>
    </location>
    <ligand>
        <name>heme</name>
        <dbReference type="ChEBI" id="CHEBI:30413"/>
        <label>3</label>
    </ligand>
</feature>
<evidence type="ECO:0000313" key="19">
    <source>
        <dbReference type="EMBL" id="PZA11940.1"/>
    </source>
</evidence>
<keyword evidence="4 15" id="KW-0813">Transport</keyword>
<feature type="binding site" description="covalent" evidence="16">
    <location>
        <position position="75"/>
    </location>
    <ligand>
        <name>heme</name>
        <dbReference type="ChEBI" id="CHEBI:30413"/>
        <label>2</label>
    </ligand>
</feature>
<comment type="caution">
    <text evidence="19">The sequence shown here is derived from an EMBL/GenBank/DDBJ whole genome shotgun (WGS) entry which is preliminary data.</text>
</comment>
<keyword evidence="10 15" id="KW-0249">Electron transport</keyword>
<keyword evidence="11" id="KW-1133">Transmembrane helix</keyword>
<evidence type="ECO:0000256" key="12">
    <source>
        <dbReference type="ARBA" id="ARBA00023004"/>
    </source>
</evidence>
<evidence type="ECO:0000256" key="11">
    <source>
        <dbReference type="ARBA" id="ARBA00022989"/>
    </source>
</evidence>
<feature type="binding site" description="axial binding residue" evidence="17">
    <location>
        <position position="171"/>
    </location>
    <ligand>
        <name>heme</name>
        <dbReference type="ChEBI" id="CHEBI:30413"/>
        <label>4</label>
    </ligand>
    <ligandPart>
        <name>Fe</name>
        <dbReference type="ChEBI" id="CHEBI:18248"/>
    </ligandPart>
</feature>